<dbReference type="SUPFAM" id="SSF81301">
    <property type="entry name" value="Nucleotidyltransferase"/>
    <property type="match status" value="1"/>
</dbReference>
<accession>A0A2W5NE30</accession>
<dbReference type="Gene3D" id="3.30.460.40">
    <property type="match status" value="1"/>
</dbReference>
<evidence type="ECO:0000313" key="2">
    <source>
        <dbReference type="Proteomes" id="UP000249082"/>
    </source>
</evidence>
<proteinExistence type="predicted"/>
<name>A0A2W5NE30_9SPHN</name>
<evidence type="ECO:0000313" key="1">
    <source>
        <dbReference type="EMBL" id="PZQ51741.1"/>
    </source>
</evidence>
<dbReference type="InterPro" id="IPR043519">
    <property type="entry name" value="NT_sf"/>
</dbReference>
<comment type="caution">
    <text evidence="1">The sequence shown here is derived from an EMBL/GenBank/DDBJ whole genome shotgun (WGS) entry which is preliminary data.</text>
</comment>
<organism evidence="1 2">
    <name type="scientific">Novosphingobium pentaromativorans</name>
    <dbReference type="NCBI Taxonomy" id="205844"/>
    <lineage>
        <taxon>Bacteria</taxon>
        <taxon>Pseudomonadati</taxon>
        <taxon>Pseudomonadota</taxon>
        <taxon>Alphaproteobacteria</taxon>
        <taxon>Sphingomonadales</taxon>
        <taxon>Sphingomonadaceae</taxon>
        <taxon>Novosphingobium</taxon>
    </lineage>
</organism>
<reference evidence="1 2" key="1">
    <citation type="submission" date="2017-08" db="EMBL/GenBank/DDBJ databases">
        <title>Infants hospitalized years apart are colonized by the same room-sourced microbial strains.</title>
        <authorList>
            <person name="Brooks B."/>
            <person name="Olm M.R."/>
            <person name="Firek B.A."/>
            <person name="Baker R."/>
            <person name="Thomas B.C."/>
            <person name="Morowitz M.J."/>
            <person name="Banfield J.F."/>
        </authorList>
    </citation>
    <scope>NUCLEOTIDE SEQUENCE [LARGE SCALE GENOMIC DNA]</scope>
    <source>
        <strain evidence="1">S2_005_002_R2_33</strain>
    </source>
</reference>
<dbReference type="AlphaFoldDB" id="A0A2W5NE30"/>
<dbReference type="Proteomes" id="UP000249082">
    <property type="component" value="Unassembled WGS sequence"/>
</dbReference>
<dbReference type="EMBL" id="QFPX01000025">
    <property type="protein sequence ID" value="PZQ51741.1"/>
    <property type="molecule type" value="Genomic_DNA"/>
</dbReference>
<evidence type="ECO:0008006" key="3">
    <source>
        <dbReference type="Google" id="ProtNLM"/>
    </source>
</evidence>
<sequence>MASTPTLTDSFQEEPDFDPPSHAIEFYTRSLQLLAAWEIPYLLSGTYALTCHTGVVRPTKDIDIFCKPGDAPLLLARFKGEGYQITVEDDRWIAKVWSGEAFFDVIFNMSSASIPITDAWFTEVFTAQVYGTSVRITPPTEFIVSKAFIQDRYRYDGADIAHTILKRHDDIDWHRLLSLMELHWEVLLLHVLNFRFIYPTERDRIPRWLFDTLIERVNAQAELPPAEVRICRGRLFSPRDYLIDISEWGFADLVGKGLDEKHERHL</sequence>
<gene>
    <name evidence="1" type="ORF">DI555_20855</name>
</gene>
<protein>
    <recommendedName>
        <fullName evidence="3">Nucleotidyltransferase family protein</fullName>
    </recommendedName>
</protein>